<feature type="signal peptide" evidence="1">
    <location>
        <begin position="1"/>
        <end position="18"/>
    </location>
</feature>
<name>A0A816FS13_ADIRI</name>
<dbReference type="EMBL" id="CAJNOR010012049">
    <property type="protein sequence ID" value="CAF1665386.1"/>
    <property type="molecule type" value="Genomic_DNA"/>
</dbReference>
<reference evidence="2" key="1">
    <citation type="submission" date="2021-02" db="EMBL/GenBank/DDBJ databases">
        <authorList>
            <person name="Nowell W R."/>
        </authorList>
    </citation>
    <scope>NUCLEOTIDE SEQUENCE</scope>
</reference>
<accession>A0A816FS13</accession>
<proteinExistence type="predicted"/>
<keyword evidence="3" id="KW-1185">Reference proteome</keyword>
<dbReference type="Proteomes" id="UP000663828">
    <property type="component" value="Unassembled WGS sequence"/>
</dbReference>
<keyword evidence="1" id="KW-0732">Signal</keyword>
<evidence type="ECO:0000313" key="2">
    <source>
        <dbReference type="EMBL" id="CAF1665386.1"/>
    </source>
</evidence>
<comment type="caution">
    <text evidence="2">The sequence shown here is derived from an EMBL/GenBank/DDBJ whole genome shotgun (WGS) entry which is preliminary data.</text>
</comment>
<dbReference type="AlphaFoldDB" id="A0A816FS13"/>
<evidence type="ECO:0000256" key="1">
    <source>
        <dbReference type="SAM" id="SignalP"/>
    </source>
</evidence>
<evidence type="ECO:0000313" key="3">
    <source>
        <dbReference type="Proteomes" id="UP000663828"/>
    </source>
</evidence>
<gene>
    <name evidence="2" type="ORF">XAT740_LOCUS57671</name>
</gene>
<feature type="non-terminal residue" evidence="2">
    <location>
        <position position="145"/>
    </location>
</feature>
<sequence length="145" mass="15991">MTWISLVCLLALSSSALARSVSYGSYGSVQMPQVSSANLIRDFGSQQVQQPSFTQTGYGQQPQVFPQPSLDERVPQPEIQSVQTGYGQQYAAPSMIRKTVPQFDQSLPKTYPMARPTPTQIQLLEEQKLQLKKIIDDATIPTEAG</sequence>
<organism evidence="2 3">
    <name type="scientific">Adineta ricciae</name>
    <name type="common">Rotifer</name>
    <dbReference type="NCBI Taxonomy" id="249248"/>
    <lineage>
        <taxon>Eukaryota</taxon>
        <taxon>Metazoa</taxon>
        <taxon>Spiralia</taxon>
        <taxon>Gnathifera</taxon>
        <taxon>Rotifera</taxon>
        <taxon>Eurotatoria</taxon>
        <taxon>Bdelloidea</taxon>
        <taxon>Adinetida</taxon>
        <taxon>Adinetidae</taxon>
        <taxon>Adineta</taxon>
    </lineage>
</organism>
<feature type="chain" id="PRO_5032652077" evidence="1">
    <location>
        <begin position="19"/>
        <end position="145"/>
    </location>
</feature>
<protein>
    <submittedName>
        <fullName evidence="2">Uncharacterized protein</fullName>
    </submittedName>
</protein>